<feature type="transmembrane region" description="Helical" evidence="2">
    <location>
        <begin position="98"/>
        <end position="118"/>
    </location>
</feature>
<dbReference type="InterPro" id="IPR043130">
    <property type="entry name" value="CDP-OH_PTrfase_TM_dom"/>
</dbReference>
<accession>A0A381TPK0</accession>
<dbReference type="AlphaFoldDB" id="A0A381TPK0"/>
<dbReference type="InterPro" id="IPR000462">
    <property type="entry name" value="CDP-OH_P_trans"/>
</dbReference>
<feature type="transmembrane region" description="Helical" evidence="2">
    <location>
        <begin position="33"/>
        <end position="55"/>
    </location>
</feature>
<evidence type="ECO:0008006" key="4">
    <source>
        <dbReference type="Google" id="ProtNLM"/>
    </source>
</evidence>
<protein>
    <recommendedName>
        <fullName evidence="4">CDP-alcohol phosphatidyltransferase C-terminal domain-containing protein</fullName>
    </recommendedName>
</protein>
<sequence length="238" mass="26682">MKFLWFLPNTFTFLNLFFGCVAVVLGLNGNLEALAFFVLFGLVCDFLDGLFARMLNVKSRLGVQLDSLSDIVSFGLTSSIVIFVLLKNSNYIIDNGESNLYIQLIPYSSFLITIASSYRLAKFNLSSTDSFFIGLPTPANALFIVFLPFLFKNNIIFPGLGLLNNTFFLLFVLLLSSYLLICNLKMFSFKNINFSIKDNVSFNLFIITSLCLIIAYGFAAFPLIIAIYILVNLLGIKF</sequence>
<keyword evidence="2" id="KW-1133">Transmembrane helix</keyword>
<evidence type="ECO:0000256" key="2">
    <source>
        <dbReference type="SAM" id="Phobius"/>
    </source>
</evidence>
<dbReference type="EMBL" id="UINC01004664">
    <property type="protein sequence ID" value="SVA15983.1"/>
    <property type="molecule type" value="Genomic_DNA"/>
</dbReference>
<evidence type="ECO:0000313" key="3">
    <source>
        <dbReference type="EMBL" id="SVA15983.1"/>
    </source>
</evidence>
<dbReference type="Pfam" id="PF01066">
    <property type="entry name" value="CDP-OH_P_transf"/>
    <property type="match status" value="1"/>
</dbReference>
<gene>
    <name evidence="3" type="ORF">METZ01_LOCUS68837</name>
</gene>
<feature type="transmembrane region" description="Helical" evidence="2">
    <location>
        <begin position="67"/>
        <end position="86"/>
    </location>
</feature>
<keyword evidence="2" id="KW-0812">Transmembrane</keyword>
<reference evidence="3" key="1">
    <citation type="submission" date="2018-05" db="EMBL/GenBank/DDBJ databases">
        <authorList>
            <person name="Lanie J.A."/>
            <person name="Ng W.-L."/>
            <person name="Kazmierczak K.M."/>
            <person name="Andrzejewski T.M."/>
            <person name="Davidsen T.M."/>
            <person name="Wayne K.J."/>
            <person name="Tettelin H."/>
            <person name="Glass J.I."/>
            <person name="Rusch D."/>
            <person name="Podicherti R."/>
            <person name="Tsui H.-C.T."/>
            <person name="Winkler M.E."/>
        </authorList>
    </citation>
    <scope>NUCLEOTIDE SEQUENCE</scope>
</reference>
<keyword evidence="2" id="KW-0472">Membrane</keyword>
<dbReference type="Gene3D" id="1.20.120.1760">
    <property type="match status" value="1"/>
</dbReference>
<feature type="transmembrane region" description="Helical" evidence="2">
    <location>
        <begin position="130"/>
        <end position="150"/>
    </location>
</feature>
<dbReference type="GO" id="GO:0016780">
    <property type="term" value="F:phosphotransferase activity, for other substituted phosphate groups"/>
    <property type="evidence" value="ECO:0007669"/>
    <property type="project" value="InterPro"/>
</dbReference>
<dbReference type="GO" id="GO:0008654">
    <property type="term" value="P:phospholipid biosynthetic process"/>
    <property type="evidence" value="ECO:0007669"/>
    <property type="project" value="InterPro"/>
</dbReference>
<dbReference type="InterPro" id="IPR048254">
    <property type="entry name" value="CDP_ALCOHOL_P_TRANSF_CS"/>
</dbReference>
<name>A0A381TPK0_9ZZZZ</name>
<dbReference type="PROSITE" id="PS00379">
    <property type="entry name" value="CDP_ALCOHOL_P_TRANSF"/>
    <property type="match status" value="1"/>
</dbReference>
<evidence type="ECO:0000256" key="1">
    <source>
        <dbReference type="ARBA" id="ARBA00022679"/>
    </source>
</evidence>
<keyword evidence="1" id="KW-0808">Transferase</keyword>
<feature type="transmembrane region" description="Helical" evidence="2">
    <location>
        <begin position="7"/>
        <end position="27"/>
    </location>
</feature>
<organism evidence="3">
    <name type="scientific">marine metagenome</name>
    <dbReference type="NCBI Taxonomy" id="408172"/>
    <lineage>
        <taxon>unclassified sequences</taxon>
        <taxon>metagenomes</taxon>
        <taxon>ecological metagenomes</taxon>
    </lineage>
</organism>
<feature type="transmembrane region" description="Helical" evidence="2">
    <location>
        <begin position="202"/>
        <end position="231"/>
    </location>
</feature>
<feature type="transmembrane region" description="Helical" evidence="2">
    <location>
        <begin position="162"/>
        <end position="181"/>
    </location>
</feature>
<proteinExistence type="predicted"/>
<dbReference type="GO" id="GO:0016020">
    <property type="term" value="C:membrane"/>
    <property type="evidence" value="ECO:0007669"/>
    <property type="project" value="InterPro"/>
</dbReference>
<dbReference type="PROSITE" id="PS51257">
    <property type="entry name" value="PROKAR_LIPOPROTEIN"/>
    <property type="match status" value="1"/>
</dbReference>